<accession>A0A822YLM0</accession>
<sequence>MWASDEPGRKTLFKTCCGRIYLKGKQKQGFGDWLGKRMWERETERLERERENAVAAESCSGGSTGMTVAGEEGESGRSGKK</sequence>
<name>A0A822YLM0_NELNU</name>
<dbReference type="Proteomes" id="UP000607653">
    <property type="component" value="Unassembled WGS sequence"/>
</dbReference>
<reference evidence="2 3" key="1">
    <citation type="journal article" date="2020" name="Mol. Biol. Evol.">
        <title>Distinct Expression and Methylation Patterns for Genes with Different Fates following a Single Whole-Genome Duplication in Flowering Plants.</title>
        <authorList>
            <person name="Shi T."/>
            <person name="Rahmani R.S."/>
            <person name="Gugger P.F."/>
            <person name="Wang M."/>
            <person name="Li H."/>
            <person name="Zhang Y."/>
            <person name="Li Z."/>
            <person name="Wang Q."/>
            <person name="Van de Peer Y."/>
            <person name="Marchal K."/>
            <person name="Chen J."/>
        </authorList>
    </citation>
    <scope>NUCLEOTIDE SEQUENCE [LARGE SCALE GENOMIC DNA]</scope>
    <source>
        <tissue evidence="2">Leaf</tissue>
    </source>
</reference>
<evidence type="ECO:0000313" key="3">
    <source>
        <dbReference type="Proteomes" id="UP000607653"/>
    </source>
</evidence>
<organism evidence="2 3">
    <name type="scientific">Nelumbo nucifera</name>
    <name type="common">Sacred lotus</name>
    <dbReference type="NCBI Taxonomy" id="4432"/>
    <lineage>
        <taxon>Eukaryota</taxon>
        <taxon>Viridiplantae</taxon>
        <taxon>Streptophyta</taxon>
        <taxon>Embryophyta</taxon>
        <taxon>Tracheophyta</taxon>
        <taxon>Spermatophyta</taxon>
        <taxon>Magnoliopsida</taxon>
        <taxon>Proteales</taxon>
        <taxon>Nelumbonaceae</taxon>
        <taxon>Nelumbo</taxon>
    </lineage>
</organism>
<comment type="caution">
    <text evidence="2">The sequence shown here is derived from an EMBL/GenBank/DDBJ whole genome shotgun (WGS) entry which is preliminary data.</text>
</comment>
<dbReference type="EMBL" id="DUZY01000003">
    <property type="protein sequence ID" value="DAD32481.1"/>
    <property type="molecule type" value="Genomic_DNA"/>
</dbReference>
<evidence type="ECO:0000313" key="2">
    <source>
        <dbReference type="EMBL" id="DAD32481.1"/>
    </source>
</evidence>
<proteinExistence type="predicted"/>
<dbReference type="AlphaFoldDB" id="A0A822YLM0"/>
<protein>
    <submittedName>
        <fullName evidence="2">Uncharacterized protein</fullName>
    </submittedName>
</protein>
<keyword evidence="3" id="KW-1185">Reference proteome</keyword>
<feature type="region of interest" description="Disordered" evidence="1">
    <location>
        <begin position="48"/>
        <end position="81"/>
    </location>
</feature>
<evidence type="ECO:0000256" key="1">
    <source>
        <dbReference type="SAM" id="MobiDB-lite"/>
    </source>
</evidence>
<gene>
    <name evidence="2" type="ORF">HUJ06_011332</name>
</gene>